<sequence length="216" mass="24123">MMLPEVECRVTERTSGVEEVTGRHGPDSGTGNVIVEEKRMKWSGRVRNAAKKKRVEEKRGGCSERWRATGSECLSPNAGNGWIVASTARQLSPVVEAMKFDAEKARVTWIEMLNWRRNFGTDTLLEGVDKDGRPVYIVRLGNADVRYYVQEVKKTLMIKFPACSVAAGKYISTSTTILDVKGAGLKNVTKPAWELVMKLLKIDDDYYPEGQPPQSP</sequence>
<protein>
    <submittedName>
        <fullName evidence="1">Uncharacterized protein</fullName>
    </submittedName>
</protein>
<dbReference type="Proteomes" id="UP001057402">
    <property type="component" value="Chromosome 4"/>
</dbReference>
<accession>A0ACB9R9L9</accession>
<comment type="caution">
    <text evidence="1">The sequence shown here is derived from an EMBL/GenBank/DDBJ whole genome shotgun (WGS) entry which is preliminary data.</text>
</comment>
<organism evidence="1 2">
    <name type="scientific">Melastoma candidum</name>
    <dbReference type="NCBI Taxonomy" id="119954"/>
    <lineage>
        <taxon>Eukaryota</taxon>
        <taxon>Viridiplantae</taxon>
        <taxon>Streptophyta</taxon>
        <taxon>Embryophyta</taxon>
        <taxon>Tracheophyta</taxon>
        <taxon>Spermatophyta</taxon>
        <taxon>Magnoliopsida</taxon>
        <taxon>eudicotyledons</taxon>
        <taxon>Gunneridae</taxon>
        <taxon>Pentapetalae</taxon>
        <taxon>rosids</taxon>
        <taxon>malvids</taxon>
        <taxon>Myrtales</taxon>
        <taxon>Melastomataceae</taxon>
        <taxon>Melastomatoideae</taxon>
        <taxon>Melastomateae</taxon>
        <taxon>Melastoma</taxon>
    </lineage>
</organism>
<reference evidence="2" key="1">
    <citation type="journal article" date="2023" name="Front. Plant Sci.">
        <title>Chromosomal-level genome assembly of Melastoma candidum provides insights into trichome evolution.</title>
        <authorList>
            <person name="Zhong Y."/>
            <person name="Wu W."/>
            <person name="Sun C."/>
            <person name="Zou P."/>
            <person name="Liu Y."/>
            <person name="Dai S."/>
            <person name="Zhou R."/>
        </authorList>
    </citation>
    <scope>NUCLEOTIDE SEQUENCE [LARGE SCALE GENOMIC DNA]</scope>
</reference>
<gene>
    <name evidence="1" type="ORF">MLD38_012896</name>
</gene>
<evidence type="ECO:0000313" key="1">
    <source>
        <dbReference type="EMBL" id="KAI4374966.1"/>
    </source>
</evidence>
<evidence type="ECO:0000313" key="2">
    <source>
        <dbReference type="Proteomes" id="UP001057402"/>
    </source>
</evidence>
<proteinExistence type="predicted"/>
<dbReference type="EMBL" id="CM042883">
    <property type="protein sequence ID" value="KAI4374966.1"/>
    <property type="molecule type" value="Genomic_DNA"/>
</dbReference>
<keyword evidence="2" id="KW-1185">Reference proteome</keyword>
<name>A0ACB9R9L9_9MYRT</name>